<keyword evidence="1" id="KW-1133">Transmembrane helix</keyword>
<reference evidence="2 3" key="1">
    <citation type="submission" date="2021-05" db="EMBL/GenBank/DDBJ databases">
        <title>Novel Bacillus species.</title>
        <authorList>
            <person name="Liu G."/>
        </authorList>
    </citation>
    <scope>NUCLEOTIDE SEQUENCE [LARGE SCALE GENOMIC DNA]</scope>
    <source>
        <strain evidence="3">FJAT-49780</strain>
    </source>
</reference>
<keyword evidence="1" id="KW-0472">Membrane</keyword>
<gene>
    <name evidence="2" type="ORF">KHA97_07885</name>
</gene>
<dbReference type="RefSeq" id="WP_213124136.1">
    <property type="nucleotide sequence ID" value="NZ_JAGYPG010000001.1"/>
</dbReference>
<dbReference type="AlphaFoldDB" id="A0A942TDW0"/>
<proteinExistence type="predicted"/>
<comment type="caution">
    <text evidence="2">The sequence shown here is derived from an EMBL/GenBank/DDBJ whole genome shotgun (WGS) entry which is preliminary data.</text>
</comment>
<evidence type="ECO:0000313" key="2">
    <source>
        <dbReference type="EMBL" id="MBS4194998.1"/>
    </source>
</evidence>
<organism evidence="2 3">
    <name type="scientific">Lederbergia citri</name>
    <dbReference type="NCBI Taxonomy" id="2833580"/>
    <lineage>
        <taxon>Bacteria</taxon>
        <taxon>Bacillati</taxon>
        <taxon>Bacillota</taxon>
        <taxon>Bacilli</taxon>
        <taxon>Bacillales</taxon>
        <taxon>Bacillaceae</taxon>
        <taxon>Lederbergia</taxon>
    </lineage>
</organism>
<dbReference type="Proteomes" id="UP000681414">
    <property type="component" value="Unassembled WGS sequence"/>
</dbReference>
<evidence type="ECO:0000313" key="3">
    <source>
        <dbReference type="Proteomes" id="UP000681414"/>
    </source>
</evidence>
<dbReference type="EMBL" id="JAGYPG010000001">
    <property type="protein sequence ID" value="MBS4194998.1"/>
    <property type="molecule type" value="Genomic_DNA"/>
</dbReference>
<keyword evidence="3" id="KW-1185">Reference proteome</keyword>
<feature type="transmembrane region" description="Helical" evidence="1">
    <location>
        <begin position="44"/>
        <end position="65"/>
    </location>
</feature>
<keyword evidence="1" id="KW-0812">Transmembrane</keyword>
<protein>
    <submittedName>
        <fullName evidence="2">Uncharacterized protein</fullName>
    </submittedName>
</protein>
<accession>A0A942TDW0</accession>
<evidence type="ECO:0000256" key="1">
    <source>
        <dbReference type="SAM" id="Phobius"/>
    </source>
</evidence>
<name>A0A942TDW0_9BACI</name>
<sequence>MSNQLLNGKKFPRFELNSDQRNRILQQLNTFSSPRKHRFARNRFMPVISGLALFIMFSVISVYSYSIITGENLFGFGSANDPFENFTINLPSNVKMEKQEDGTIWFIRDGEYVGGIKVVTDKEINMNLDSVFETMEMKGMHHPTIRKLNHVKTENIIQINHFYVTIDGKDERYDVYFHWPAFELKDAILIMRTFEIHQ</sequence>